<keyword evidence="8" id="KW-0325">Glycoprotein</keyword>
<dbReference type="InterPro" id="IPR050119">
    <property type="entry name" value="CCR1-9-like"/>
</dbReference>
<dbReference type="FunFam" id="1.20.1070.10:FF:000109">
    <property type="entry name" value="Leukotriene B4 receptor"/>
    <property type="match status" value="1"/>
</dbReference>
<keyword evidence="2" id="KW-1003">Cell membrane</keyword>
<dbReference type="GO" id="GO:0006955">
    <property type="term" value="P:immune response"/>
    <property type="evidence" value="ECO:0007669"/>
    <property type="project" value="TreeGrafter"/>
</dbReference>
<dbReference type="Proteomes" id="UP000261640">
    <property type="component" value="Unplaced"/>
</dbReference>
<dbReference type="GO" id="GO:0060326">
    <property type="term" value="P:cell chemotaxis"/>
    <property type="evidence" value="ECO:0007669"/>
    <property type="project" value="TreeGrafter"/>
</dbReference>
<dbReference type="OrthoDB" id="8888529at2759"/>
<feature type="domain" description="G-protein coupled receptors family 1 profile" evidence="12">
    <location>
        <begin position="37"/>
        <end position="286"/>
    </location>
</feature>
<dbReference type="Gene3D" id="1.20.1070.10">
    <property type="entry name" value="Rhodopsin 7-helix transmembrane proteins"/>
    <property type="match status" value="1"/>
</dbReference>
<dbReference type="InterPro" id="IPR000276">
    <property type="entry name" value="GPCR_Rhodpsn"/>
</dbReference>
<protein>
    <submittedName>
        <fullName evidence="13">Si:dkey-148a17.5</fullName>
    </submittedName>
</protein>
<dbReference type="PROSITE" id="PS00237">
    <property type="entry name" value="G_PROTEIN_RECEP_F1_1"/>
    <property type="match status" value="1"/>
</dbReference>
<comment type="similarity">
    <text evidence="10">Belongs to the G-protein coupled receptor 1 family.</text>
</comment>
<name>A0A3Q3N099_9TELE</name>
<accession>A0A3Q3N099</accession>
<dbReference type="PRINTS" id="PR01157">
    <property type="entry name" value="P2YPURNOCPTR"/>
</dbReference>
<reference evidence="13" key="2">
    <citation type="submission" date="2025-09" db="UniProtKB">
        <authorList>
            <consortium name="Ensembl"/>
        </authorList>
    </citation>
    <scope>IDENTIFICATION</scope>
</reference>
<dbReference type="GO" id="GO:0019957">
    <property type="term" value="F:C-C chemokine binding"/>
    <property type="evidence" value="ECO:0007669"/>
    <property type="project" value="TreeGrafter"/>
</dbReference>
<dbReference type="GeneTree" id="ENSGT00950000182966"/>
<evidence type="ECO:0000256" key="9">
    <source>
        <dbReference type="ARBA" id="ARBA00023224"/>
    </source>
</evidence>
<keyword evidence="3 10" id="KW-0812">Transmembrane</keyword>
<dbReference type="SUPFAM" id="SSF81321">
    <property type="entry name" value="Family A G protein-coupled receptor-like"/>
    <property type="match status" value="1"/>
</dbReference>
<dbReference type="PANTHER" id="PTHR10489:SF946">
    <property type="entry name" value="LEUKOTRIENE B4 RECEPTOR 1-LIKE"/>
    <property type="match status" value="1"/>
</dbReference>
<dbReference type="PROSITE" id="PS50262">
    <property type="entry name" value="G_PROTEIN_RECEP_F1_2"/>
    <property type="match status" value="1"/>
</dbReference>
<keyword evidence="14" id="KW-1185">Reference proteome</keyword>
<evidence type="ECO:0000313" key="13">
    <source>
        <dbReference type="Ensembl" id="ENSMAMP00000030047.1"/>
    </source>
</evidence>
<dbReference type="AlphaFoldDB" id="A0A3Q3N099"/>
<sequence length="337" mass="37720">MNHSAEQASLEEMAPEELGTVVASVILGLSFLVGAPGNLLVIWTILRHVKQRSHTVVLILHLAAADLLVLITLPLWIYSLVYTWVFGDALCKALVYIVRVCMFSSIFFITLMSVERFLAVCHPFALLRWKTKSIMNQCIILLLLWLLALLLGVPTILTQPMHKSGGTEQCFYKEFSSVTEEIILLCLETLGGFVGPFLILSICYCLVAAQIKKMRYNSKQKSVVLIHAVVIAFTLCWLPYHIINIVDLVCSLRSDTEHVGQCVPESVVFISGALVFISSSVNPVLYTFFARNLRGSLEESRLVRLFQEMASYTNKLGELVIQQETGQRAAETHVELK</sequence>
<evidence type="ECO:0000256" key="10">
    <source>
        <dbReference type="RuleBase" id="RU000688"/>
    </source>
</evidence>
<dbReference type="InParanoid" id="A0A3Q3N099"/>
<feature type="transmembrane region" description="Helical" evidence="11">
    <location>
        <begin position="223"/>
        <end position="246"/>
    </location>
</feature>
<dbReference type="GO" id="GO:0007204">
    <property type="term" value="P:positive regulation of cytosolic calcium ion concentration"/>
    <property type="evidence" value="ECO:0007669"/>
    <property type="project" value="TreeGrafter"/>
</dbReference>
<evidence type="ECO:0000256" key="1">
    <source>
        <dbReference type="ARBA" id="ARBA00004651"/>
    </source>
</evidence>
<comment type="subcellular location">
    <subcellularLocation>
        <location evidence="1">Cell membrane</location>
        <topology evidence="1">Multi-pass membrane protein</topology>
    </subcellularLocation>
</comment>
<evidence type="ECO:0000313" key="14">
    <source>
        <dbReference type="Proteomes" id="UP000261640"/>
    </source>
</evidence>
<dbReference type="PRINTS" id="PR00237">
    <property type="entry name" value="GPCRRHODOPSN"/>
</dbReference>
<feature type="transmembrane region" description="Helical" evidence="11">
    <location>
        <begin position="134"/>
        <end position="157"/>
    </location>
</feature>
<feature type="transmembrane region" description="Helical" evidence="11">
    <location>
        <begin position="266"/>
        <end position="289"/>
    </location>
</feature>
<evidence type="ECO:0000256" key="5">
    <source>
        <dbReference type="ARBA" id="ARBA00023040"/>
    </source>
</evidence>
<organism evidence="13 14">
    <name type="scientific">Mastacembelus armatus</name>
    <name type="common">zig-zag eel</name>
    <dbReference type="NCBI Taxonomy" id="205130"/>
    <lineage>
        <taxon>Eukaryota</taxon>
        <taxon>Metazoa</taxon>
        <taxon>Chordata</taxon>
        <taxon>Craniata</taxon>
        <taxon>Vertebrata</taxon>
        <taxon>Euteleostomi</taxon>
        <taxon>Actinopterygii</taxon>
        <taxon>Neopterygii</taxon>
        <taxon>Teleostei</taxon>
        <taxon>Neoteleostei</taxon>
        <taxon>Acanthomorphata</taxon>
        <taxon>Anabantaria</taxon>
        <taxon>Synbranchiformes</taxon>
        <taxon>Mastacembelidae</taxon>
        <taxon>Mastacembelus</taxon>
    </lineage>
</organism>
<evidence type="ECO:0000256" key="4">
    <source>
        <dbReference type="ARBA" id="ARBA00022989"/>
    </source>
</evidence>
<dbReference type="STRING" id="205130.ENSMAMP00000030047"/>
<keyword evidence="5 10" id="KW-0297">G-protein coupled receptor</keyword>
<feature type="transmembrane region" description="Helical" evidence="11">
    <location>
        <begin position="93"/>
        <end position="114"/>
    </location>
</feature>
<keyword evidence="7 10" id="KW-0675">Receptor</keyword>
<dbReference type="GO" id="GO:0019722">
    <property type="term" value="P:calcium-mediated signaling"/>
    <property type="evidence" value="ECO:0007669"/>
    <property type="project" value="TreeGrafter"/>
</dbReference>
<keyword evidence="4 11" id="KW-1133">Transmembrane helix</keyword>
<dbReference type="GO" id="GO:0016493">
    <property type="term" value="F:C-C chemokine receptor activity"/>
    <property type="evidence" value="ECO:0007669"/>
    <property type="project" value="TreeGrafter"/>
</dbReference>
<proteinExistence type="inferred from homology"/>
<dbReference type="InterPro" id="IPR017452">
    <property type="entry name" value="GPCR_Rhodpsn_7TM"/>
</dbReference>
<evidence type="ECO:0000256" key="7">
    <source>
        <dbReference type="ARBA" id="ARBA00023170"/>
    </source>
</evidence>
<evidence type="ECO:0000256" key="8">
    <source>
        <dbReference type="ARBA" id="ARBA00023180"/>
    </source>
</evidence>
<dbReference type="Ensembl" id="ENSMAMT00000030832.2">
    <property type="protein sequence ID" value="ENSMAMP00000030047.1"/>
    <property type="gene ID" value="ENSMAMG00000020264.2"/>
</dbReference>
<dbReference type="PANTHER" id="PTHR10489">
    <property type="entry name" value="CELL ADHESION MOLECULE"/>
    <property type="match status" value="1"/>
</dbReference>
<feature type="transmembrane region" description="Helical" evidence="11">
    <location>
        <begin position="20"/>
        <end position="46"/>
    </location>
</feature>
<reference evidence="13" key="1">
    <citation type="submission" date="2025-08" db="UniProtKB">
        <authorList>
            <consortium name="Ensembl"/>
        </authorList>
    </citation>
    <scope>IDENTIFICATION</scope>
</reference>
<keyword evidence="6 11" id="KW-0472">Membrane</keyword>
<evidence type="ECO:0000256" key="6">
    <source>
        <dbReference type="ARBA" id="ARBA00023136"/>
    </source>
</evidence>
<evidence type="ECO:0000256" key="3">
    <source>
        <dbReference type="ARBA" id="ARBA00022692"/>
    </source>
</evidence>
<dbReference type="GO" id="GO:0009897">
    <property type="term" value="C:external side of plasma membrane"/>
    <property type="evidence" value="ECO:0007669"/>
    <property type="project" value="TreeGrafter"/>
</dbReference>
<dbReference type="GO" id="GO:0004974">
    <property type="term" value="F:leukotriene receptor activity"/>
    <property type="evidence" value="ECO:0007669"/>
    <property type="project" value="UniProtKB-ARBA"/>
</dbReference>
<dbReference type="GeneID" id="117152637"/>
<dbReference type="Pfam" id="PF00001">
    <property type="entry name" value="7tm_1"/>
    <property type="match status" value="1"/>
</dbReference>
<feature type="transmembrane region" description="Helical" evidence="11">
    <location>
        <begin position="182"/>
        <end position="211"/>
    </location>
</feature>
<feature type="transmembrane region" description="Helical" evidence="11">
    <location>
        <begin position="58"/>
        <end position="81"/>
    </location>
</feature>
<evidence type="ECO:0000259" key="12">
    <source>
        <dbReference type="PROSITE" id="PS50262"/>
    </source>
</evidence>
<evidence type="ECO:0000256" key="11">
    <source>
        <dbReference type="SAM" id="Phobius"/>
    </source>
</evidence>
<keyword evidence="9 10" id="KW-0807">Transducer</keyword>
<dbReference type="RefSeq" id="XP_033181002.1">
    <property type="nucleotide sequence ID" value="XM_033325111.1"/>
</dbReference>
<evidence type="ECO:0000256" key="2">
    <source>
        <dbReference type="ARBA" id="ARBA00022475"/>
    </source>
</evidence>